<dbReference type="RefSeq" id="WP_203747978.1">
    <property type="nucleotide sequence ID" value="NZ_BONK01000001.1"/>
</dbReference>
<dbReference type="Gene3D" id="3.40.390.10">
    <property type="entry name" value="Collagenase (Catalytic Domain)"/>
    <property type="match status" value="1"/>
</dbReference>
<dbReference type="GO" id="GO:0008237">
    <property type="term" value="F:metallopeptidase activity"/>
    <property type="evidence" value="ECO:0007669"/>
    <property type="project" value="InterPro"/>
</dbReference>
<evidence type="ECO:0008006" key="3">
    <source>
        <dbReference type="Google" id="ProtNLM"/>
    </source>
</evidence>
<keyword evidence="2" id="KW-1185">Reference proteome</keyword>
<name>A0A919NZ85_9CELL</name>
<dbReference type="AlphaFoldDB" id="A0A919NZ85"/>
<dbReference type="InterPro" id="IPR024079">
    <property type="entry name" value="MetalloPept_cat_dom_sf"/>
</dbReference>
<proteinExistence type="predicted"/>
<protein>
    <recommendedName>
        <fullName evidence="3">Matrixin family metalloprotease</fullName>
    </recommendedName>
</protein>
<organism evidence="1 2">
    <name type="scientific">Cellulomonas chitinilytica</name>
    <dbReference type="NCBI Taxonomy" id="398759"/>
    <lineage>
        <taxon>Bacteria</taxon>
        <taxon>Bacillati</taxon>
        <taxon>Actinomycetota</taxon>
        <taxon>Actinomycetes</taxon>
        <taxon>Micrococcales</taxon>
        <taxon>Cellulomonadaceae</taxon>
        <taxon>Cellulomonas</taxon>
    </lineage>
</organism>
<dbReference type="SUPFAM" id="SSF55486">
    <property type="entry name" value="Metalloproteases ('zincins'), catalytic domain"/>
    <property type="match status" value="1"/>
</dbReference>
<comment type="caution">
    <text evidence="1">The sequence shown here is derived from an EMBL/GenBank/DDBJ whole genome shotgun (WGS) entry which is preliminary data.</text>
</comment>
<dbReference type="EMBL" id="BONK01000001">
    <property type="protein sequence ID" value="GIG19735.1"/>
    <property type="molecule type" value="Genomic_DNA"/>
</dbReference>
<evidence type="ECO:0000313" key="2">
    <source>
        <dbReference type="Proteomes" id="UP000632740"/>
    </source>
</evidence>
<evidence type="ECO:0000313" key="1">
    <source>
        <dbReference type="EMBL" id="GIG19735.1"/>
    </source>
</evidence>
<gene>
    <name evidence="1" type="ORF">Cch01nite_04590</name>
</gene>
<accession>A0A919NZ85</accession>
<reference evidence="1" key="1">
    <citation type="submission" date="2021-01" db="EMBL/GenBank/DDBJ databases">
        <title>Whole genome shotgun sequence of Cellulomonas chitinilytica NBRC 110799.</title>
        <authorList>
            <person name="Komaki H."/>
            <person name="Tamura T."/>
        </authorList>
    </citation>
    <scope>NUCLEOTIDE SEQUENCE</scope>
    <source>
        <strain evidence="1">NBRC 110799</strain>
    </source>
</reference>
<sequence>MHGTRSAVRARLRRARPVLGVALSAVLAAVGTTGTALPPDAREPFAPSTPAAPYALLHVDEHGHVARWNPCATIRVRVNHSDPRAPADADTLVAAALARLEAASGLHLEVVGSTTYLPYADTGVREPDADLVVAWTDAATVPALAGGVAGQGGAVWTTTRAASRIWHAHLVLDVEDGLEPGFAPGRSVGTALLHELGHTVGLTHVDDPRQVMAAGLGDASLPQFQAGDVAGLRRVGAAAGCL</sequence>
<dbReference type="Proteomes" id="UP000632740">
    <property type="component" value="Unassembled WGS sequence"/>
</dbReference>